<dbReference type="InterPro" id="IPR021320">
    <property type="entry name" value="DUF2905"/>
</dbReference>
<keyword evidence="1" id="KW-1133">Transmembrane helix</keyword>
<evidence type="ECO:0000313" key="3">
    <source>
        <dbReference type="Proteomes" id="UP000334923"/>
    </source>
</evidence>
<proteinExistence type="predicted"/>
<dbReference type="PANTHER" id="PTHR36443">
    <property type="entry name" value="BSR5223 PROTEIN"/>
    <property type="match status" value="1"/>
</dbReference>
<organism evidence="2 3">
    <name type="scientific">Methylacidimicrobium tartarophylax</name>
    <dbReference type="NCBI Taxonomy" id="1041768"/>
    <lineage>
        <taxon>Bacteria</taxon>
        <taxon>Pseudomonadati</taxon>
        <taxon>Verrucomicrobiota</taxon>
        <taxon>Methylacidimicrobium</taxon>
    </lineage>
</organism>
<feature type="transmembrane region" description="Helical" evidence="1">
    <location>
        <begin position="7"/>
        <end position="27"/>
    </location>
</feature>
<feature type="transmembrane region" description="Helical" evidence="1">
    <location>
        <begin position="47"/>
        <end position="68"/>
    </location>
</feature>
<keyword evidence="3" id="KW-1185">Reference proteome</keyword>
<accession>A0A5E6MBH3</accession>
<protein>
    <recommendedName>
        <fullName evidence="4">DUF2905 domain-containing protein</fullName>
    </recommendedName>
</protein>
<dbReference type="AlphaFoldDB" id="A0A5E6MBH3"/>
<dbReference type="RefSeq" id="WP_142660122.1">
    <property type="nucleotide sequence ID" value="NZ_CABFVA020000068.1"/>
</dbReference>
<evidence type="ECO:0000313" key="2">
    <source>
        <dbReference type="EMBL" id="VVM06558.1"/>
    </source>
</evidence>
<reference evidence="2 3" key="1">
    <citation type="submission" date="2019-09" db="EMBL/GenBank/DDBJ databases">
        <authorList>
            <person name="Cremers G."/>
        </authorList>
    </citation>
    <scope>NUCLEOTIDE SEQUENCE [LARGE SCALE GENOMIC DNA]</scope>
    <source>
        <strain evidence="2">4A</strain>
    </source>
</reference>
<dbReference type="Proteomes" id="UP000334923">
    <property type="component" value="Unassembled WGS sequence"/>
</dbReference>
<dbReference type="EMBL" id="CABFVA020000068">
    <property type="protein sequence ID" value="VVM06558.1"/>
    <property type="molecule type" value="Genomic_DNA"/>
</dbReference>
<dbReference type="PANTHER" id="PTHR36443:SF1">
    <property type="entry name" value="BSR5223 PROTEIN"/>
    <property type="match status" value="1"/>
</dbReference>
<evidence type="ECO:0000256" key="1">
    <source>
        <dbReference type="SAM" id="Phobius"/>
    </source>
</evidence>
<gene>
    <name evidence="2" type="ORF">MAMT_01268</name>
</gene>
<keyword evidence="1" id="KW-0812">Transmembrane</keyword>
<name>A0A5E6MBH3_9BACT</name>
<keyword evidence="1" id="KW-0472">Membrane</keyword>
<sequence>MQQIGRLLLITGLLLAGIGLLLSLGIGTKWIGRLPGDIRFEKGDVRFFLPITTCLLASLLLSAILWLFRR</sequence>
<evidence type="ECO:0008006" key="4">
    <source>
        <dbReference type="Google" id="ProtNLM"/>
    </source>
</evidence>
<dbReference type="Pfam" id="PF11146">
    <property type="entry name" value="DUF2905"/>
    <property type="match status" value="1"/>
</dbReference>